<name>A0A918X473_9ACTN</name>
<comment type="caution">
    <text evidence="1">The sequence shown here is derived from an EMBL/GenBank/DDBJ whole genome shotgun (WGS) entry which is preliminary data.</text>
</comment>
<proteinExistence type="predicted"/>
<gene>
    <name evidence="1" type="ORF">GCM10010334_65710</name>
</gene>
<organism evidence="1 2">
    <name type="scientific">Streptomyces finlayi</name>
    <dbReference type="NCBI Taxonomy" id="67296"/>
    <lineage>
        <taxon>Bacteria</taxon>
        <taxon>Bacillati</taxon>
        <taxon>Actinomycetota</taxon>
        <taxon>Actinomycetes</taxon>
        <taxon>Kitasatosporales</taxon>
        <taxon>Streptomycetaceae</taxon>
        <taxon>Streptomyces</taxon>
    </lineage>
</organism>
<protein>
    <submittedName>
        <fullName evidence="1">Uncharacterized protein</fullName>
    </submittedName>
</protein>
<dbReference type="AlphaFoldDB" id="A0A918X473"/>
<evidence type="ECO:0000313" key="2">
    <source>
        <dbReference type="Proteomes" id="UP000638353"/>
    </source>
</evidence>
<sequence>MTRCLSHDGRGHAFPVEDESGAYCPEHEVTLLCYGAPITADDLAPEAAPDKFTK</sequence>
<accession>A0A918X473</accession>
<reference evidence="1" key="2">
    <citation type="submission" date="2020-09" db="EMBL/GenBank/DDBJ databases">
        <authorList>
            <person name="Sun Q."/>
            <person name="Ohkuma M."/>
        </authorList>
    </citation>
    <scope>NUCLEOTIDE SEQUENCE</scope>
    <source>
        <strain evidence="1">JCM 4637</strain>
    </source>
</reference>
<dbReference type="Proteomes" id="UP000638353">
    <property type="component" value="Unassembled WGS sequence"/>
</dbReference>
<reference evidence="1" key="1">
    <citation type="journal article" date="2014" name="Int. J. Syst. Evol. Microbiol.">
        <title>Complete genome sequence of Corynebacterium casei LMG S-19264T (=DSM 44701T), isolated from a smear-ripened cheese.</title>
        <authorList>
            <consortium name="US DOE Joint Genome Institute (JGI-PGF)"/>
            <person name="Walter F."/>
            <person name="Albersmeier A."/>
            <person name="Kalinowski J."/>
            <person name="Ruckert C."/>
        </authorList>
    </citation>
    <scope>NUCLEOTIDE SEQUENCE</scope>
    <source>
        <strain evidence="1">JCM 4637</strain>
    </source>
</reference>
<evidence type="ECO:0000313" key="1">
    <source>
        <dbReference type="EMBL" id="GHD10525.1"/>
    </source>
</evidence>
<dbReference type="RefSeq" id="WP_189826734.1">
    <property type="nucleotide sequence ID" value="NZ_BMVC01000016.1"/>
</dbReference>
<dbReference type="EMBL" id="BMVC01000016">
    <property type="protein sequence ID" value="GHD10525.1"/>
    <property type="molecule type" value="Genomic_DNA"/>
</dbReference>